<evidence type="ECO:0000313" key="1">
    <source>
        <dbReference type="EMBL" id="JAH17245.1"/>
    </source>
</evidence>
<protein>
    <submittedName>
        <fullName evidence="1">Uncharacterized protein</fullName>
    </submittedName>
</protein>
<proteinExistence type="predicted"/>
<dbReference type="AlphaFoldDB" id="A0A0E9QLM4"/>
<reference evidence="1" key="1">
    <citation type="submission" date="2014-11" db="EMBL/GenBank/DDBJ databases">
        <authorList>
            <person name="Amaro Gonzalez C."/>
        </authorList>
    </citation>
    <scope>NUCLEOTIDE SEQUENCE</scope>
</reference>
<accession>A0A0E9QLM4</accession>
<organism evidence="1">
    <name type="scientific">Anguilla anguilla</name>
    <name type="common">European freshwater eel</name>
    <name type="synonym">Muraena anguilla</name>
    <dbReference type="NCBI Taxonomy" id="7936"/>
    <lineage>
        <taxon>Eukaryota</taxon>
        <taxon>Metazoa</taxon>
        <taxon>Chordata</taxon>
        <taxon>Craniata</taxon>
        <taxon>Vertebrata</taxon>
        <taxon>Euteleostomi</taxon>
        <taxon>Actinopterygii</taxon>
        <taxon>Neopterygii</taxon>
        <taxon>Teleostei</taxon>
        <taxon>Anguilliformes</taxon>
        <taxon>Anguillidae</taxon>
        <taxon>Anguilla</taxon>
    </lineage>
</organism>
<name>A0A0E9QLM4_ANGAN</name>
<dbReference type="EMBL" id="GBXM01091332">
    <property type="protein sequence ID" value="JAH17245.1"/>
    <property type="molecule type" value="Transcribed_RNA"/>
</dbReference>
<reference evidence="1" key="2">
    <citation type="journal article" date="2015" name="Fish Shellfish Immunol.">
        <title>Early steps in the European eel (Anguilla anguilla)-Vibrio vulnificus interaction in the gills: Role of the RtxA13 toxin.</title>
        <authorList>
            <person name="Callol A."/>
            <person name="Pajuelo D."/>
            <person name="Ebbesson L."/>
            <person name="Teles M."/>
            <person name="MacKenzie S."/>
            <person name="Amaro C."/>
        </authorList>
    </citation>
    <scope>NUCLEOTIDE SEQUENCE</scope>
</reference>
<sequence>MLLQPAVSSDMETFLFLSSSQQYEAVFN</sequence>